<dbReference type="EMBL" id="JQCE01000002">
    <property type="protein sequence ID" value="KRO18778.1"/>
    <property type="molecule type" value="Genomic_DNA"/>
</dbReference>
<keyword evidence="3" id="KW-1185">Reference proteome</keyword>
<dbReference type="SUPFAM" id="SSF47413">
    <property type="entry name" value="lambda repressor-like DNA-binding domains"/>
    <property type="match status" value="1"/>
</dbReference>
<gene>
    <name evidence="2" type="ORF">IV56_GL000344</name>
</gene>
<accession>A0A0R2N705</accession>
<evidence type="ECO:0000313" key="3">
    <source>
        <dbReference type="Proteomes" id="UP000050969"/>
    </source>
</evidence>
<sequence length="55" mass="6147">MSVFELSKLTGYAQTGAIYRLKNGDIKKPSFEMMERIADALSVSMDVFRGGEKND</sequence>
<protein>
    <recommendedName>
        <fullName evidence="1">HTH cro/C1-type domain-containing protein</fullName>
    </recommendedName>
</protein>
<evidence type="ECO:0000313" key="2">
    <source>
        <dbReference type="EMBL" id="KRO18778.1"/>
    </source>
</evidence>
<dbReference type="AlphaFoldDB" id="A0A0R2N705"/>
<evidence type="ECO:0000259" key="1">
    <source>
        <dbReference type="PROSITE" id="PS50943"/>
    </source>
</evidence>
<dbReference type="Pfam" id="PF13443">
    <property type="entry name" value="HTH_26"/>
    <property type="match status" value="1"/>
</dbReference>
<dbReference type="InterPro" id="IPR010982">
    <property type="entry name" value="Lambda_DNA-bd_dom_sf"/>
</dbReference>
<dbReference type="CDD" id="cd00093">
    <property type="entry name" value="HTH_XRE"/>
    <property type="match status" value="1"/>
</dbReference>
<comment type="caution">
    <text evidence="2">The sequence shown here is derived from an EMBL/GenBank/DDBJ whole genome shotgun (WGS) entry which is preliminary data.</text>
</comment>
<name>A0A0R2N705_9LACO</name>
<dbReference type="Proteomes" id="UP000050969">
    <property type="component" value="Unassembled WGS sequence"/>
</dbReference>
<dbReference type="PROSITE" id="PS50943">
    <property type="entry name" value="HTH_CROC1"/>
    <property type="match status" value="1"/>
</dbReference>
<dbReference type="Gene3D" id="1.10.260.40">
    <property type="entry name" value="lambda repressor-like DNA-binding domains"/>
    <property type="match status" value="1"/>
</dbReference>
<dbReference type="InterPro" id="IPR001387">
    <property type="entry name" value="Cro/C1-type_HTH"/>
</dbReference>
<reference evidence="2 3" key="1">
    <citation type="journal article" date="2015" name="Genome Announc.">
        <title>Expanding the biotechnology potential of lactobacilli through comparative genomics of 213 strains and associated genera.</title>
        <authorList>
            <person name="Sun Z."/>
            <person name="Harris H.M."/>
            <person name="McCann A."/>
            <person name="Guo C."/>
            <person name="Argimon S."/>
            <person name="Zhang W."/>
            <person name="Yang X."/>
            <person name="Jeffery I.B."/>
            <person name="Cooney J.C."/>
            <person name="Kagawa T.F."/>
            <person name="Liu W."/>
            <person name="Song Y."/>
            <person name="Salvetti E."/>
            <person name="Wrobel A."/>
            <person name="Rasinkangas P."/>
            <person name="Parkhill J."/>
            <person name="Rea M.C."/>
            <person name="O'Sullivan O."/>
            <person name="Ritari J."/>
            <person name="Douillard F.P."/>
            <person name="Paul Ross R."/>
            <person name="Yang R."/>
            <person name="Briner A.E."/>
            <person name="Felis G.E."/>
            <person name="de Vos W.M."/>
            <person name="Barrangou R."/>
            <person name="Klaenhammer T.R."/>
            <person name="Caufield P.W."/>
            <person name="Cui Y."/>
            <person name="Zhang H."/>
            <person name="O'Toole P.W."/>
        </authorList>
    </citation>
    <scope>NUCLEOTIDE SEQUENCE [LARGE SCALE GENOMIC DNA]</scope>
    <source>
        <strain evidence="2 3">DSM 24301</strain>
    </source>
</reference>
<proteinExistence type="predicted"/>
<organism evidence="2 3">
    <name type="scientific">Lacticaseibacillus saniviri JCM 17471 = DSM 24301</name>
    <dbReference type="NCBI Taxonomy" id="1293598"/>
    <lineage>
        <taxon>Bacteria</taxon>
        <taxon>Bacillati</taxon>
        <taxon>Bacillota</taxon>
        <taxon>Bacilli</taxon>
        <taxon>Lactobacillales</taxon>
        <taxon>Lactobacillaceae</taxon>
        <taxon>Lacticaseibacillus</taxon>
    </lineage>
</organism>
<feature type="domain" description="HTH cro/C1-type" evidence="1">
    <location>
        <begin position="5"/>
        <end position="48"/>
    </location>
</feature>
<dbReference type="GO" id="GO:0003677">
    <property type="term" value="F:DNA binding"/>
    <property type="evidence" value="ECO:0007669"/>
    <property type="project" value="InterPro"/>
</dbReference>
<dbReference type="PATRIC" id="fig|1293598.4.peg.370"/>